<reference evidence="1" key="1">
    <citation type="submission" date="2022-11" db="EMBL/GenBank/DDBJ databases">
        <title>Biodiversity and phylogenetic relationships of bacteria.</title>
        <authorList>
            <person name="Machado R.A.R."/>
            <person name="Bhat A."/>
            <person name="Loulou A."/>
            <person name="Kallel S."/>
        </authorList>
    </citation>
    <scope>NUCLEOTIDE SEQUENCE</scope>
    <source>
        <strain evidence="1">A-IN1</strain>
    </source>
</reference>
<evidence type="ECO:0000313" key="2">
    <source>
        <dbReference type="Proteomes" id="UP001146019"/>
    </source>
</evidence>
<dbReference type="EMBL" id="JAPKMY010000001">
    <property type="protein sequence ID" value="MCX5466268.1"/>
    <property type="molecule type" value="Genomic_DNA"/>
</dbReference>
<keyword evidence="2" id="KW-1185">Reference proteome</keyword>
<evidence type="ECO:0000313" key="1">
    <source>
        <dbReference type="EMBL" id="MCX5466268.1"/>
    </source>
</evidence>
<comment type="caution">
    <text evidence="1">The sequence shown here is derived from an EMBL/GenBank/DDBJ whole genome shotgun (WGS) entry which is preliminary data.</text>
</comment>
<protein>
    <submittedName>
        <fullName evidence="1">Uncharacterized protein</fullName>
    </submittedName>
</protein>
<proteinExistence type="predicted"/>
<dbReference type="AlphaFoldDB" id="A0A9X3IF08"/>
<name>A0A9X3IF08_9GAMM</name>
<dbReference type="RefSeq" id="WP_266128820.1">
    <property type="nucleotide sequence ID" value="NZ_JAPKMY010000001.1"/>
</dbReference>
<organism evidence="1 2">
    <name type="scientific">Acinetobacter nematophilus</name>
    <dbReference type="NCBI Taxonomy" id="2994642"/>
    <lineage>
        <taxon>Bacteria</taxon>
        <taxon>Pseudomonadati</taxon>
        <taxon>Pseudomonadota</taxon>
        <taxon>Gammaproteobacteria</taxon>
        <taxon>Moraxellales</taxon>
        <taxon>Moraxellaceae</taxon>
        <taxon>Acinetobacter</taxon>
    </lineage>
</organism>
<sequence length="86" mass="9685">MKPNLAQQINENNQAIFLPGDVVVLKTLNLLSINELITLKEFDGKHWTTDHRIGRVAESAIRTATTTELMMKRRLSPIELSLAEVS</sequence>
<dbReference type="Proteomes" id="UP001146019">
    <property type="component" value="Unassembled WGS sequence"/>
</dbReference>
<accession>A0A9X3IF08</accession>
<gene>
    <name evidence="1" type="ORF">OSH00_00705</name>
</gene>